<dbReference type="Proteomes" id="UP001304515">
    <property type="component" value="Chromosome"/>
</dbReference>
<reference evidence="2 3" key="1">
    <citation type="submission" date="2023-09" db="EMBL/GenBank/DDBJ databases">
        <title>Flavobacterium sp. a novel bacteria isolate from Pepper rhizosphere.</title>
        <authorList>
            <person name="Peng Y."/>
            <person name="Lee J."/>
        </authorList>
    </citation>
    <scope>NUCLEOTIDE SEQUENCE [LARGE SCALE GENOMIC DNA]</scope>
    <source>
        <strain evidence="1">PMR2A8</strain>
        <strain evidence="2 3">PMTSA4</strain>
    </source>
</reference>
<dbReference type="InterPro" id="IPR025427">
    <property type="entry name" value="DUF4160"/>
</dbReference>
<evidence type="ECO:0000313" key="3">
    <source>
        <dbReference type="Proteomes" id="UP001304515"/>
    </source>
</evidence>
<dbReference type="EMBL" id="CP134890">
    <property type="protein sequence ID" value="WNM22919.1"/>
    <property type="molecule type" value="Genomic_DNA"/>
</dbReference>
<evidence type="ECO:0000313" key="2">
    <source>
        <dbReference type="EMBL" id="WNM22919.1"/>
    </source>
</evidence>
<accession>A0AA96J807</accession>
<dbReference type="AlphaFoldDB" id="A0AA96JBS1"/>
<organism evidence="2 3">
    <name type="scientific">Flavobacterium capsici</name>
    <dbReference type="NCBI Taxonomy" id="3075618"/>
    <lineage>
        <taxon>Bacteria</taxon>
        <taxon>Pseudomonadati</taxon>
        <taxon>Bacteroidota</taxon>
        <taxon>Flavobacteriia</taxon>
        <taxon>Flavobacteriales</taxon>
        <taxon>Flavobacteriaceae</taxon>
        <taxon>Flavobacterium</taxon>
    </lineage>
</organism>
<protein>
    <submittedName>
        <fullName evidence="2">DUF4160 domain-containing protein</fullName>
    </submittedName>
</protein>
<dbReference type="RefSeq" id="WP_313323116.1">
    <property type="nucleotide sequence ID" value="NZ_CP134878.1"/>
</dbReference>
<proteinExistence type="predicted"/>
<dbReference type="KEGG" id="fcj:RN605_06055"/>
<sequence length="115" mass="13670">METNNNFSSFERILSEIMNYYFSRDSIESYIPGYETRERVGTVNGMQVIIYSNDHNPPHFHVKTNDNRVNAKFKIENGEFISGEISTKDLKRIDLFYNDFKTKMVMERIWAKKNN</sequence>
<name>A0AA96JBS1_9FLAO</name>
<keyword evidence="3" id="KW-1185">Reference proteome</keyword>
<dbReference type="Pfam" id="PF13711">
    <property type="entry name" value="DUF4160"/>
    <property type="match status" value="1"/>
</dbReference>
<accession>A0AA96JBS1</accession>
<gene>
    <name evidence="2" type="ORF">RN605_06055</name>
    <name evidence="1" type="ORF">RN608_12755</name>
</gene>
<dbReference type="EMBL" id="CP134878">
    <property type="protein sequence ID" value="WNM18869.1"/>
    <property type="molecule type" value="Genomic_DNA"/>
</dbReference>
<evidence type="ECO:0000313" key="1">
    <source>
        <dbReference type="EMBL" id="WNM18869.1"/>
    </source>
</evidence>